<dbReference type="InterPro" id="IPR003961">
    <property type="entry name" value="FN3_dom"/>
</dbReference>
<feature type="region of interest" description="Disordered" evidence="2">
    <location>
        <begin position="544"/>
        <end position="587"/>
    </location>
</feature>
<evidence type="ECO:0000313" key="5">
    <source>
        <dbReference type="Proteomes" id="UP001164746"/>
    </source>
</evidence>
<reference evidence="4" key="1">
    <citation type="submission" date="2022-11" db="EMBL/GenBank/DDBJ databases">
        <title>Centuries of genome instability and evolution in soft-shell clam transmissible cancer (bioRxiv).</title>
        <authorList>
            <person name="Hart S.F.M."/>
            <person name="Yonemitsu M.A."/>
            <person name="Giersch R.M."/>
            <person name="Beal B.F."/>
            <person name="Arriagada G."/>
            <person name="Davis B.W."/>
            <person name="Ostrander E.A."/>
            <person name="Goff S.P."/>
            <person name="Metzger M.J."/>
        </authorList>
    </citation>
    <scope>NUCLEOTIDE SEQUENCE</scope>
    <source>
        <strain evidence="4">MELC-2E11</strain>
        <tissue evidence="4">Siphon/mantle</tissue>
    </source>
</reference>
<dbReference type="EMBL" id="CP111025">
    <property type="protein sequence ID" value="WAR26134.1"/>
    <property type="molecule type" value="Genomic_DNA"/>
</dbReference>
<sequence length="703" mass="79221">MQYLIIALESRPVVPYLPQVKDFYDKSPVRTSGLREIQNVLKEPILQLLEVEDGVQPGKAYQVSEDSMGGGANLPRGRRLPTCHGEDDIKGFTVLVEGNGLGHRCWDRVTREGGRDTDAGTQSQEEEVGTQMLGPSHKRRSGHRCWDPVTRGGGGRDTDAWTQSQEEEVGTQMLGPSHKRWRSGHRCWDPVTRGGGRDTDAGTQSQEEEVGTQMLGPSHKRRRSGHRCWDPVTRGGAGTQSQEEEVGTQMLGPSHKRRRSGHRCWDPVTRGGGRDTDAGTQSQEEESQEEVGTQMLGPSHKRRRSGHRCWDPVTRGGGRDTGAGTQSQEEEVGTQMLGPSHKRMRSGHRWWDPVTRGGGRDTDAGTQSQEEEVGTQNVLKELKLLEMKDVRWMWQERAEQLLPNQEPAVIMHVWSSKQRSETNVILECSAIKNPQPVITWEKYGGILLPGRYRQIYANNGLNALQPDGLKVLMLKVSEPPSIVVKECEVNVSLGRLIKLVCAVSGRPEPVVTWYHNGKFLRDFAGPSVFDSYQNVTKTLDNLIEANQTSAGQKSKPKNRRHKKRKHRQKKTKWHKGENTRNLEPPENNGPEIAFFCVQYKWLLSKSEDSKLKDNDNRWKTPDIEINSHVRQFEVSGLKSRGTYKFCVAAVYSNNDNAHSGNSERFEMKMGQPLQSKPPTNKPTIVELTPLDFKGKYGRNVMWQ</sequence>
<feature type="compositionally biased region" description="Basic residues" evidence="2">
    <location>
        <begin position="554"/>
        <end position="573"/>
    </location>
</feature>
<dbReference type="Proteomes" id="UP001164746">
    <property type="component" value="Chromosome 14"/>
</dbReference>
<dbReference type="SUPFAM" id="SSF49265">
    <property type="entry name" value="Fibronectin type III"/>
    <property type="match status" value="1"/>
</dbReference>
<keyword evidence="1" id="KW-0393">Immunoglobulin domain</keyword>
<feature type="region of interest" description="Disordered" evidence="2">
    <location>
        <begin position="112"/>
        <end position="373"/>
    </location>
</feature>
<evidence type="ECO:0000313" key="4">
    <source>
        <dbReference type="EMBL" id="WAR26134.1"/>
    </source>
</evidence>
<evidence type="ECO:0000256" key="2">
    <source>
        <dbReference type="SAM" id="MobiDB-lite"/>
    </source>
</evidence>
<dbReference type="PROSITE" id="PS50835">
    <property type="entry name" value="IG_LIKE"/>
    <property type="match status" value="1"/>
</dbReference>
<evidence type="ECO:0000256" key="1">
    <source>
        <dbReference type="ARBA" id="ARBA00023319"/>
    </source>
</evidence>
<proteinExistence type="predicted"/>
<protein>
    <submittedName>
        <fullName evidence="4">IHOG-like protein</fullName>
    </submittedName>
</protein>
<dbReference type="Pfam" id="PF13927">
    <property type="entry name" value="Ig_3"/>
    <property type="match status" value="1"/>
</dbReference>
<dbReference type="SUPFAM" id="SSF48726">
    <property type="entry name" value="Immunoglobulin"/>
    <property type="match status" value="2"/>
</dbReference>
<dbReference type="CDD" id="cd00063">
    <property type="entry name" value="FN3"/>
    <property type="match status" value="1"/>
</dbReference>
<evidence type="ECO:0000259" key="3">
    <source>
        <dbReference type="PROSITE" id="PS50835"/>
    </source>
</evidence>
<gene>
    <name evidence="4" type="ORF">MAR_011838</name>
</gene>
<dbReference type="InterPro" id="IPR013783">
    <property type="entry name" value="Ig-like_fold"/>
</dbReference>
<dbReference type="PANTHER" id="PTHR10075:SF100">
    <property type="entry name" value="FASCICLIN-2"/>
    <property type="match status" value="1"/>
</dbReference>
<name>A0ABY7FYX0_MYAAR</name>
<dbReference type="InterPro" id="IPR036116">
    <property type="entry name" value="FN3_sf"/>
</dbReference>
<keyword evidence="5" id="KW-1185">Reference proteome</keyword>
<dbReference type="Gene3D" id="2.60.40.10">
    <property type="entry name" value="Immunoglobulins"/>
    <property type="match status" value="2"/>
</dbReference>
<dbReference type="PANTHER" id="PTHR10075">
    <property type="entry name" value="BASIGIN RELATED"/>
    <property type="match status" value="1"/>
</dbReference>
<feature type="non-terminal residue" evidence="4">
    <location>
        <position position="703"/>
    </location>
</feature>
<organism evidence="4 5">
    <name type="scientific">Mya arenaria</name>
    <name type="common">Soft-shell clam</name>
    <dbReference type="NCBI Taxonomy" id="6604"/>
    <lineage>
        <taxon>Eukaryota</taxon>
        <taxon>Metazoa</taxon>
        <taxon>Spiralia</taxon>
        <taxon>Lophotrochozoa</taxon>
        <taxon>Mollusca</taxon>
        <taxon>Bivalvia</taxon>
        <taxon>Autobranchia</taxon>
        <taxon>Heteroconchia</taxon>
        <taxon>Euheterodonta</taxon>
        <taxon>Imparidentia</taxon>
        <taxon>Neoheterodontei</taxon>
        <taxon>Myida</taxon>
        <taxon>Myoidea</taxon>
        <taxon>Myidae</taxon>
        <taxon>Mya</taxon>
    </lineage>
</organism>
<accession>A0ABY7FYX0</accession>
<dbReference type="InterPro" id="IPR036179">
    <property type="entry name" value="Ig-like_dom_sf"/>
</dbReference>
<feature type="domain" description="Ig-like" evidence="3">
    <location>
        <begin position="480"/>
        <end position="518"/>
    </location>
</feature>
<dbReference type="InterPro" id="IPR007110">
    <property type="entry name" value="Ig-like_dom"/>
</dbReference>